<dbReference type="InterPro" id="IPR006458">
    <property type="entry name" value="Ovate_C"/>
</dbReference>
<dbReference type="PROSITE" id="PS51754">
    <property type="entry name" value="OVATE"/>
    <property type="match status" value="1"/>
</dbReference>
<evidence type="ECO:0000256" key="5">
    <source>
        <dbReference type="ARBA" id="ARBA00023242"/>
    </source>
</evidence>
<dbReference type="GO" id="GO:0045892">
    <property type="term" value="P:negative regulation of DNA-templated transcription"/>
    <property type="evidence" value="ECO:0007669"/>
    <property type="project" value="UniProtKB-UniRule"/>
</dbReference>
<proteinExistence type="predicted"/>
<dbReference type="PANTHER" id="PTHR33057">
    <property type="entry name" value="TRANSCRIPTION REPRESSOR OFP7-RELATED"/>
    <property type="match status" value="1"/>
</dbReference>
<dbReference type="OMA" id="THEFIIG"/>
<evidence type="ECO:0000256" key="4">
    <source>
        <dbReference type="ARBA" id="ARBA00023163"/>
    </source>
</evidence>
<feature type="domain" description="OVATE" evidence="7">
    <location>
        <begin position="116"/>
        <end position="177"/>
    </location>
</feature>
<dbReference type="PANTHER" id="PTHR33057:SF26">
    <property type="entry name" value="TRANSCRIPTION REPRESSOR OFP13"/>
    <property type="match status" value="1"/>
</dbReference>
<dbReference type="InterPro" id="IPR038933">
    <property type="entry name" value="Ovate"/>
</dbReference>
<reference evidence="9" key="1">
    <citation type="journal article" date="2017" name="Nat. Commun.">
        <title>The asparagus genome sheds light on the origin and evolution of a young Y chromosome.</title>
        <authorList>
            <person name="Harkess A."/>
            <person name="Zhou J."/>
            <person name="Xu C."/>
            <person name="Bowers J.E."/>
            <person name="Van der Hulst R."/>
            <person name="Ayyampalayam S."/>
            <person name="Mercati F."/>
            <person name="Riccardi P."/>
            <person name="McKain M.R."/>
            <person name="Kakrana A."/>
            <person name="Tang H."/>
            <person name="Ray J."/>
            <person name="Groenendijk J."/>
            <person name="Arikit S."/>
            <person name="Mathioni S.M."/>
            <person name="Nakano M."/>
            <person name="Shan H."/>
            <person name="Telgmann-Rauber A."/>
            <person name="Kanno A."/>
            <person name="Yue Z."/>
            <person name="Chen H."/>
            <person name="Li W."/>
            <person name="Chen Y."/>
            <person name="Xu X."/>
            <person name="Zhang Y."/>
            <person name="Luo S."/>
            <person name="Chen H."/>
            <person name="Gao J."/>
            <person name="Mao Z."/>
            <person name="Pires J.C."/>
            <person name="Luo M."/>
            <person name="Kudrna D."/>
            <person name="Wing R.A."/>
            <person name="Meyers B.C."/>
            <person name="Yi K."/>
            <person name="Kong H."/>
            <person name="Lavrijsen P."/>
            <person name="Sunseri F."/>
            <person name="Falavigna A."/>
            <person name="Ye Y."/>
            <person name="Leebens-Mack J.H."/>
            <person name="Chen G."/>
        </authorList>
    </citation>
    <scope>NUCLEOTIDE SEQUENCE [LARGE SCALE GENOMIC DNA]</scope>
    <source>
        <strain evidence="9">cv. DH0086</strain>
    </source>
</reference>
<evidence type="ECO:0000313" key="9">
    <source>
        <dbReference type="Proteomes" id="UP000243459"/>
    </source>
</evidence>
<keyword evidence="2 6" id="KW-0678">Repressor</keyword>
<protein>
    <recommendedName>
        <fullName evidence="6">Transcription repressor</fullName>
    </recommendedName>
    <alternativeName>
        <fullName evidence="6">Ovate family protein</fullName>
    </alternativeName>
</protein>
<gene>
    <name evidence="8" type="ORF">A4U43_C04F7230</name>
</gene>
<dbReference type="Pfam" id="PF04844">
    <property type="entry name" value="Ovate"/>
    <property type="match status" value="1"/>
</dbReference>
<name>A0A5P1EYV9_ASPOF</name>
<sequence>MVKSSKHLVFKSLFKPRNPRPFSSQWPWPSCSQPKTPSFRLTVEQNLVPQDSSDSCITNSSSTGSESFSIASDSSVEAAMQAMSSNRLLFDGVSDSSSSIVGNKEVKVPFEGSVAVEVESKDLYRDFLASMKEIVEANAEVKKDLVWFEEMLEWYLRMNRKSTHEFIIGAYWDLLLEMMASSYCSTSATLSSCSSSTCSSLSSYFSCPCEIQDVVKQEEEKIK</sequence>
<organism evidence="8 9">
    <name type="scientific">Asparagus officinalis</name>
    <name type="common">Garden asparagus</name>
    <dbReference type="NCBI Taxonomy" id="4686"/>
    <lineage>
        <taxon>Eukaryota</taxon>
        <taxon>Viridiplantae</taxon>
        <taxon>Streptophyta</taxon>
        <taxon>Embryophyta</taxon>
        <taxon>Tracheophyta</taxon>
        <taxon>Spermatophyta</taxon>
        <taxon>Magnoliopsida</taxon>
        <taxon>Liliopsida</taxon>
        <taxon>Asparagales</taxon>
        <taxon>Asparagaceae</taxon>
        <taxon>Asparagoideae</taxon>
        <taxon>Asparagus</taxon>
    </lineage>
</organism>
<accession>A0A5P1EYV9</accession>
<keyword evidence="9" id="KW-1185">Reference proteome</keyword>
<evidence type="ECO:0000256" key="3">
    <source>
        <dbReference type="ARBA" id="ARBA00023015"/>
    </source>
</evidence>
<dbReference type="GO" id="GO:0005634">
    <property type="term" value="C:nucleus"/>
    <property type="evidence" value="ECO:0007669"/>
    <property type="project" value="UniProtKB-SubCell"/>
</dbReference>
<evidence type="ECO:0000256" key="2">
    <source>
        <dbReference type="ARBA" id="ARBA00022491"/>
    </source>
</evidence>
<dbReference type="EMBL" id="CM007384">
    <property type="protein sequence ID" value="ONK71318.1"/>
    <property type="molecule type" value="Genomic_DNA"/>
</dbReference>
<keyword evidence="5 6" id="KW-0539">Nucleus</keyword>
<evidence type="ECO:0000313" key="8">
    <source>
        <dbReference type="EMBL" id="ONK71318.1"/>
    </source>
</evidence>
<comment type="subcellular location">
    <subcellularLocation>
        <location evidence="1 6">Nucleus</location>
    </subcellularLocation>
</comment>
<evidence type="ECO:0000256" key="1">
    <source>
        <dbReference type="ARBA" id="ARBA00004123"/>
    </source>
</evidence>
<dbReference type="Proteomes" id="UP000243459">
    <property type="component" value="Chromosome 4"/>
</dbReference>
<dbReference type="Gramene" id="ONK71318">
    <property type="protein sequence ID" value="ONK71318"/>
    <property type="gene ID" value="A4U43_C04F7230"/>
</dbReference>
<comment type="function">
    <text evidence="6">Transcriptional repressor that regulates multiple aspects of plant growth and development.</text>
</comment>
<dbReference type="OrthoDB" id="689823at2759"/>
<keyword evidence="3 6" id="KW-0805">Transcription regulation</keyword>
<dbReference type="AlphaFoldDB" id="A0A5P1EYV9"/>
<keyword evidence="4 6" id="KW-0804">Transcription</keyword>
<evidence type="ECO:0000256" key="6">
    <source>
        <dbReference type="RuleBase" id="RU367028"/>
    </source>
</evidence>
<evidence type="ECO:0000259" key="7">
    <source>
        <dbReference type="PROSITE" id="PS51754"/>
    </source>
</evidence>
<dbReference type="NCBIfam" id="TIGR01568">
    <property type="entry name" value="A_thal_3678"/>
    <property type="match status" value="1"/>
</dbReference>